<comment type="caution">
    <text evidence="2">The sequence shown here is derived from an EMBL/GenBank/DDBJ whole genome shotgun (WGS) entry which is preliminary data.</text>
</comment>
<dbReference type="InterPro" id="IPR000182">
    <property type="entry name" value="GNAT_dom"/>
</dbReference>
<protein>
    <recommendedName>
        <fullName evidence="1">N-acetyltransferase domain-containing protein</fullName>
    </recommendedName>
</protein>
<evidence type="ECO:0000313" key="2">
    <source>
        <dbReference type="EMBL" id="GAB95556.1"/>
    </source>
</evidence>
<feature type="domain" description="N-acetyltransferase" evidence="1">
    <location>
        <begin position="229"/>
        <end position="348"/>
    </location>
</feature>
<accession>K6WP09</accession>
<dbReference type="eggNOG" id="COG0456">
    <property type="taxonomic scope" value="Bacteria"/>
</dbReference>
<dbReference type="InterPro" id="IPR016181">
    <property type="entry name" value="Acyl_CoA_acyltransferase"/>
</dbReference>
<dbReference type="STRING" id="1184609.KILIM_022_00410"/>
<name>K6WP09_9MICO</name>
<dbReference type="Pfam" id="PF00583">
    <property type="entry name" value="Acetyltransf_1"/>
    <property type="match status" value="1"/>
</dbReference>
<dbReference type="OrthoDB" id="9806005at2"/>
<gene>
    <name evidence="2" type="ORF">KILIM_022_00410</name>
</gene>
<dbReference type="InterPro" id="IPR039968">
    <property type="entry name" value="BcerS-like"/>
</dbReference>
<sequence length="367" mass="40256">MTAGLRVEPVRTRVQLREFIELPLRVHPAGMAVPLWQRTIQAWHDRPDVELWVARDATGTVVGRTTLHTDRRMDERIGGPTLLLGATEMASPAAFAALVEHARAQAATRGCAHLLGPVSLLPNQTGGVITSGWGERGFVDSPWNPAWYPDVWEAAGFTRCFTGATWICERLDAVGSDAFGAADAPPGVTLRYGSRSDLGTQVPMLRDLLNDSFAQLPYYTQITAQEMAEATDGLAHLLDERLLIWVEADGEPAAFVLVVPDLSRFVMSVDGRLGPLEAVRLLATRHRYRREAVLIVKGTRPQFQGRGLNRLLSRELLAGLHAGGYETLRSTFVGDDNPASAAQYERMGGRPLHGTTFYRLDLPSESP</sequence>
<dbReference type="PANTHER" id="PTHR41368:SF1">
    <property type="entry name" value="PROTEIN YGHO"/>
    <property type="match status" value="1"/>
</dbReference>
<dbReference type="EMBL" id="BAHD01000022">
    <property type="protein sequence ID" value="GAB95556.1"/>
    <property type="molecule type" value="Genomic_DNA"/>
</dbReference>
<dbReference type="PANTHER" id="PTHR41368">
    <property type="entry name" value="PROTEIN YGHO"/>
    <property type="match status" value="1"/>
</dbReference>
<dbReference type="SUPFAM" id="SSF55729">
    <property type="entry name" value="Acyl-CoA N-acyltransferases (Nat)"/>
    <property type="match status" value="1"/>
</dbReference>
<organism evidence="2 3">
    <name type="scientific">Kineosphaera limosa NBRC 100340</name>
    <dbReference type="NCBI Taxonomy" id="1184609"/>
    <lineage>
        <taxon>Bacteria</taxon>
        <taxon>Bacillati</taxon>
        <taxon>Actinomycetota</taxon>
        <taxon>Actinomycetes</taxon>
        <taxon>Micrococcales</taxon>
        <taxon>Dermatophilaceae</taxon>
        <taxon>Kineosphaera</taxon>
    </lineage>
</organism>
<dbReference type="AlphaFoldDB" id="K6WP09"/>
<dbReference type="GO" id="GO:0016747">
    <property type="term" value="F:acyltransferase activity, transferring groups other than amino-acyl groups"/>
    <property type="evidence" value="ECO:0007669"/>
    <property type="project" value="InterPro"/>
</dbReference>
<dbReference type="RefSeq" id="WP_006592088.1">
    <property type="nucleotide sequence ID" value="NZ_BAHD01000022.1"/>
</dbReference>
<evidence type="ECO:0000313" key="3">
    <source>
        <dbReference type="Proteomes" id="UP000008366"/>
    </source>
</evidence>
<dbReference type="Gene3D" id="3.40.630.30">
    <property type="match status" value="1"/>
</dbReference>
<proteinExistence type="predicted"/>
<dbReference type="Proteomes" id="UP000008366">
    <property type="component" value="Unassembled WGS sequence"/>
</dbReference>
<keyword evidence="3" id="KW-1185">Reference proteome</keyword>
<evidence type="ECO:0000259" key="1">
    <source>
        <dbReference type="Pfam" id="PF00583"/>
    </source>
</evidence>
<reference evidence="2 3" key="1">
    <citation type="submission" date="2012-08" db="EMBL/GenBank/DDBJ databases">
        <title>Whole genome shotgun sequence of Kineosphaera limosa NBRC 100340.</title>
        <authorList>
            <person name="Yoshida I."/>
            <person name="Isaki S."/>
            <person name="Hosoyama A."/>
            <person name="Tsuchikane K."/>
            <person name="Katsumata H."/>
            <person name="Ando Y."/>
            <person name="Ohji S."/>
            <person name="Hamada M."/>
            <person name="Tamura T."/>
            <person name="Yamazoe A."/>
            <person name="Yamazaki S."/>
            <person name="Fujita N."/>
        </authorList>
    </citation>
    <scope>NUCLEOTIDE SEQUENCE [LARGE SCALE GENOMIC DNA]</scope>
    <source>
        <strain evidence="2 3">NBRC 100340</strain>
    </source>
</reference>